<evidence type="ECO:0000256" key="12">
    <source>
        <dbReference type="ARBA" id="ARBA00022989"/>
    </source>
</evidence>
<dbReference type="AlphaFoldDB" id="A0A9Q2CYY4"/>
<dbReference type="SUPFAM" id="SSF55874">
    <property type="entry name" value="ATPase domain of HSP90 chaperone/DNA topoisomerase II/histidine kinase"/>
    <property type="match status" value="1"/>
</dbReference>
<keyword evidence="5" id="KW-1003">Cell membrane</keyword>
<keyword evidence="12 15" id="KW-1133">Transmembrane helix</keyword>
<gene>
    <name evidence="18" type="ORF">HNQ45_000237</name>
</gene>
<dbReference type="Pfam" id="PF02518">
    <property type="entry name" value="HATPase_c"/>
    <property type="match status" value="1"/>
</dbReference>
<comment type="subcellular location">
    <subcellularLocation>
        <location evidence="2">Cell membrane</location>
        <topology evidence="2">Multi-pass membrane protein</topology>
    </subcellularLocation>
</comment>
<reference evidence="18 19" key="1">
    <citation type="submission" date="2020-08" db="EMBL/GenBank/DDBJ databases">
        <title>Genomic Encyclopedia of Type Strains, Phase IV (KMG-IV): sequencing the most valuable type-strain genomes for metagenomic binning, comparative biology and taxonomic classification.</title>
        <authorList>
            <person name="Goeker M."/>
        </authorList>
    </citation>
    <scope>NUCLEOTIDE SEQUENCE [LARGE SCALE GENOMIC DNA]</scope>
    <source>
        <strain evidence="18 19">DSM 19163</strain>
    </source>
</reference>
<keyword evidence="10 18" id="KW-0418">Kinase</keyword>
<evidence type="ECO:0000256" key="9">
    <source>
        <dbReference type="ARBA" id="ARBA00022741"/>
    </source>
</evidence>
<dbReference type="EC" id="2.7.13.3" evidence="3"/>
<dbReference type="CDD" id="cd00082">
    <property type="entry name" value="HisKA"/>
    <property type="match status" value="1"/>
</dbReference>
<dbReference type="RefSeq" id="WP_221265203.1">
    <property type="nucleotide sequence ID" value="NZ_CBCRYX010000003.1"/>
</dbReference>
<evidence type="ECO:0000256" key="10">
    <source>
        <dbReference type="ARBA" id="ARBA00022777"/>
    </source>
</evidence>
<dbReference type="InterPro" id="IPR004358">
    <property type="entry name" value="Sig_transdc_His_kin-like_C"/>
</dbReference>
<evidence type="ECO:0000256" key="11">
    <source>
        <dbReference type="ARBA" id="ARBA00022840"/>
    </source>
</evidence>
<dbReference type="Gene3D" id="1.10.287.130">
    <property type="match status" value="1"/>
</dbReference>
<organism evidence="18 19">
    <name type="scientific">Nosocomiicoccus ampullae</name>
    <dbReference type="NCBI Taxonomy" id="489910"/>
    <lineage>
        <taxon>Bacteria</taxon>
        <taxon>Bacillati</taxon>
        <taxon>Bacillota</taxon>
        <taxon>Bacilli</taxon>
        <taxon>Bacillales</taxon>
        <taxon>Staphylococcaceae</taxon>
        <taxon>Nosocomiicoccus</taxon>
    </lineage>
</organism>
<dbReference type="Pfam" id="PF00512">
    <property type="entry name" value="HisKA"/>
    <property type="match status" value="1"/>
</dbReference>
<dbReference type="SMART" id="SM00387">
    <property type="entry name" value="HATPase_c"/>
    <property type="match status" value="1"/>
</dbReference>
<dbReference type="InterPro" id="IPR050398">
    <property type="entry name" value="HssS/ArlS-like"/>
</dbReference>
<dbReference type="SUPFAM" id="SSF47384">
    <property type="entry name" value="Homodimeric domain of signal transducing histidine kinase"/>
    <property type="match status" value="1"/>
</dbReference>
<feature type="transmembrane region" description="Helical" evidence="15">
    <location>
        <begin position="12"/>
        <end position="36"/>
    </location>
</feature>
<comment type="catalytic activity">
    <reaction evidence="1">
        <text>ATP + protein L-histidine = ADP + protein N-phospho-L-histidine.</text>
        <dbReference type="EC" id="2.7.13.3"/>
    </reaction>
</comment>
<dbReference type="InterPro" id="IPR005467">
    <property type="entry name" value="His_kinase_dom"/>
</dbReference>
<dbReference type="InterPro" id="IPR003661">
    <property type="entry name" value="HisK_dim/P_dom"/>
</dbReference>
<dbReference type="SUPFAM" id="SSF158472">
    <property type="entry name" value="HAMP domain-like"/>
    <property type="match status" value="1"/>
</dbReference>
<evidence type="ECO:0000313" key="19">
    <source>
        <dbReference type="Proteomes" id="UP000579136"/>
    </source>
</evidence>
<comment type="caution">
    <text evidence="18">The sequence shown here is derived from an EMBL/GenBank/DDBJ whole genome shotgun (WGS) entry which is preliminary data.</text>
</comment>
<dbReference type="EMBL" id="JACHHF010000001">
    <property type="protein sequence ID" value="MBB5175379.1"/>
    <property type="molecule type" value="Genomic_DNA"/>
</dbReference>
<dbReference type="FunFam" id="1.10.287.130:FF:000001">
    <property type="entry name" value="Two-component sensor histidine kinase"/>
    <property type="match status" value="1"/>
</dbReference>
<dbReference type="PROSITE" id="PS50885">
    <property type="entry name" value="HAMP"/>
    <property type="match status" value="1"/>
</dbReference>
<dbReference type="InterPro" id="IPR036097">
    <property type="entry name" value="HisK_dim/P_sf"/>
</dbReference>
<dbReference type="Gene3D" id="6.10.340.10">
    <property type="match status" value="1"/>
</dbReference>
<keyword evidence="19" id="KW-1185">Reference proteome</keyword>
<proteinExistence type="predicted"/>
<evidence type="ECO:0000259" key="17">
    <source>
        <dbReference type="PROSITE" id="PS50885"/>
    </source>
</evidence>
<evidence type="ECO:0000259" key="16">
    <source>
        <dbReference type="PROSITE" id="PS50109"/>
    </source>
</evidence>
<dbReference type="Gene3D" id="3.30.565.10">
    <property type="entry name" value="Histidine kinase-like ATPase, C-terminal domain"/>
    <property type="match status" value="1"/>
</dbReference>
<evidence type="ECO:0000256" key="6">
    <source>
        <dbReference type="ARBA" id="ARBA00022553"/>
    </source>
</evidence>
<protein>
    <recommendedName>
        <fullName evidence="4">Signal transduction histidine-protein kinase ArlS</fullName>
        <ecNumber evidence="3">2.7.13.3</ecNumber>
    </recommendedName>
</protein>
<keyword evidence="6" id="KW-0597">Phosphoprotein</keyword>
<keyword evidence="8 15" id="KW-0812">Transmembrane</keyword>
<dbReference type="GO" id="GO:0005524">
    <property type="term" value="F:ATP binding"/>
    <property type="evidence" value="ECO:0007669"/>
    <property type="project" value="UniProtKB-KW"/>
</dbReference>
<keyword evidence="11" id="KW-0067">ATP-binding</keyword>
<keyword evidence="14 15" id="KW-0472">Membrane</keyword>
<dbReference type="GO" id="GO:0000155">
    <property type="term" value="F:phosphorelay sensor kinase activity"/>
    <property type="evidence" value="ECO:0007669"/>
    <property type="project" value="InterPro"/>
</dbReference>
<dbReference type="CDD" id="cd00075">
    <property type="entry name" value="HATPase"/>
    <property type="match status" value="1"/>
</dbReference>
<dbReference type="SMART" id="SM00388">
    <property type="entry name" value="HisKA"/>
    <property type="match status" value="1"/>
</dbReference>
<dbReference type="PANTHER" id="PTHR45528:SF12">
    <property type="entry name" value="SENSOR HISTIDINE KINASE ARSS"/>
    <property type="match status" value="1"/>
</dbReference>
<dbReference type="PANTHER" id="PTHR45528">
    <property type="entry name" value="SENSOR HISTIDINE KINASE CPXA"/>
    <property type="match status" value="1"/>
</dbReference>
<evidence type="ECO:0000256" key="7">
    <source>
        <dbReference type="ARBA" id="ARBA00022679"/>
    </source>
</evidence>
<feature type="transmembrane region" description="Helical" evidence="15">
    <location>
        <begin position="148"/>
        <end position="175"/>
    </location>
</feature>
<dbReference type="InterPro" id="IPR041610">
    <property type="entry name" value="ArlS_N"/>
</dbReference>
<evidence type="ECO:0000256" key="8">
    <source>
        <dbReference type="ARBA" id="ARBA00022692"/>
    </source>
</evidence>
<feature type="domain" description="HAMP" evidence="17">
    <location>
        <begin position="176"/>
        <end position="229"/>
    </location>
</feature>
<dbReference type="Proteomes" id="UP000579136">
    <property type="component" value="Unassembled WGS sequence"/>
</dbReference>
<evidence type="ECO:0000256" key="5">
    <source>
        <dbReference type="ARBA" id="ARBA00022475"/>
    </source>
</evidence>
<sequence length="450" mass="52635">MKTSLRSRWMRLSILIIIGSFIMFSAFLIYATSLYLKDLQYRALDRSAVELKAMYETTAFNTIDEREIYSNLYDNQKFVLYTNSGEEVYRWPSRGMSFNIPREQIIHPDIYSLDFEDMSYLVQTVKIDSEYWNGYIAVVHPMNEYYTILQMIIIIATIIGFMSISITLVISYFMAGQMVRPIYRFTRQLQYVENNGFSERLDLKTNLEEIDYMVLSFNKMMDTLEESFNQQKQFVEDASHELRTPLQIVQGHLNLINRWGKNDKAVLEESLQISIDEMGRITKLIEELLELTKNENEKTNIIDPINLNEEIISRVNAMKQLHPAYTFTLDLDQAIFYPISQYQFEQILVIFLDNAVKYDYINKSIHIKSKLMSNKIKIEISDKGVGIPEEDVNKVFDRFYRVDKSRSRELGGNGLGLSIAKKIIESNEGNVYLESKINEGTTIHIEFPLK</sequence>
<evidence type="ECO:0000256" key="15">
    <source>
        <dbReference type="SAM" id="Phobius"/>
    </source>
</evidence>
<dbReference type="PRINTS" id="PR00344">
    <property type="entry name" value="BCTRLSENSOR"/>
</dbReference>
<evidence type="ECO:0000256" key="13">
    <source>
        <dbReference type="ARBA" id="ARBA00023012"/>
    </source>
</evidence>
<name>A0A9Q2CYY4_9STAP</name>
<evidence type="ECO:0000256" key="14">
    <source>
        <dbReference type="ARBA" id="ARBA00023136"/>
    </source>
</evidence>
<evidence type="ECO:0000256" key="4">
    <source>
        <dbReference type="ARBA" id="ARBA00015735"/>
    </source>
</evidence>
<evidence type="ECO:0000256" key="3">
    <source>
        <dbReference type="ARBA" id="ARBA00012438"/>
    </source>
</evidence>
<feature type="domain" description="Histidine kinase" evidence="16">
    <location>
        <begin position="237"/>
        <end position="450"/>
    </location>
</feature>
<dbReference type="InterPro" id="IPR036890">
    <property type="entry name" value="HATPase_C_sf"/>
</dbReference>
<evidence type="ECO:0000313" key="18">
    <source>
        <dbReference type="EMBL" id="MBB5175379.1"/>
    </source>
</evidence>
<dbReference type="InterPro" id="IPR003660">
    <property type="entry name" value="HAMP_dom"/>
</dbReference>
<accession>A0A9Q2CYY4</accession>
<dbReference type="Pfam" id="PF18719">
    <property type="entry name" value="ArlS_N"/>
    <property type="match status" value="1"/>
</dbReference>
<keyword evidence="7 18" id="KW-0808">Transferase</keyword>
<evidence type="ECO:0000256" key="1">
    <source>
        <dbReference type="ARBA" id="ARBA00000085"/>
    </source>
</evidence>
<dbReference type="FunFam" id="3.30.565.10:FF:000006">
    <property type="entry name" value="Sensor histidine kinase WalK"/>
    <property type="match status" value="1"/>
</dbReference>
<keyword evidence="13" id="KW-0902">Two-component regulatory system</keyword>
<dbReference type="GO" id="GO:0005886">
    <property type="term" value="C:plasma membrane"/>
    <property type="evidence" value="ECO:0007669"/>
    <property type="project" value="UniProtKB-SubCell"/>
</dbReference>
<dbReference type="PROSITE" id="PS50109">
    <property type="entry name" value="HIS_KIN"/>
    <property type="match status" value="1"/>
</dbReference>
<evidence type="ECO:0000256" key="2">
    <source>
        <dbReference type="ARBA" id="ARBA00004651"/>
    </source>
</evidence>
<dbReference type="CDD" id="cd06225">
    <property type="entry name" value="HAMP"/>
    <property type="match status" value="1"/>
</dbReference>
<dbReference type="InterPro" id="IPR003594">
    <property type="entry name" value="HATPase_dom"/>
</dbReference>
<keyword evidence="9" id="KW-0547">Nucleotide-binding</keyword>